<evidence type="ECO:0000256" key="4">
    <source>
        <dbReference type="ARBA" id="ARBA00022490"/>
    </source>
</evidence>
<dbReference type="InterPro" id="IPR004364">
    <property type="entry name" value="Aa-tRNA-synt_II"/>
</dbReference>
<evidence type="ECO:0000256" key="10">
    <source>
        <dbReference type="ARBA" id="ARBA00029886"/>
    </source>
</evidence>
<keyword evidence="4" id="KW-0963">Cytoplasm</keyword>
<evidence type="ECO:0000256" key="11">
    <source>
        <dbReference type="ARBA" id="ARBA00047844"/>
    </source>
</evidence>
<dbReference type="Gene3D" id="3.30.930.10">
    <property type="entry name" value="Bira Bifunctional Protein, Domain 2"/>
    <property type="match status" value="1"/>
</dbReference>
<sequence>MSSSDGPEQSQQPSATAEEEQLTNQFAQVTLEQFIHLDDQQKALVPKARRKKLERLMKEQERKEQKAKERAQAVEAERMLKLEESKNIQIQEDPSLPPATLIKIRDTKQYLDQRVAVQGWVHHLREDGKKLLFIELRDGTGFLQCVLSDILCQTYDALTLHREATVLLKGTLTSDERAKGSFPGIELRVDYWKLIGPSPSEIENILTHESNPDILLNNRHLVIRGTRTSTILKLRSIITQCFREHFFDRGYVEVFPPTIVQTQCEGGSTLFQLDYFGEPAYLTQSSQMYLETAIAAVGDCFCILPSYRAEKSSTRRHLAEFHHIEAECPFIQFEDLLLKIEDLVSDVMKRVMDKASDLVLSLNPNIRVPKRPFRRMTYEDAIRYCQENNIYKDEATKMHFEFGDDIPELPERKMTDQINEPIFLIRFPVSLKSFYMKKCQDNPKLTESVDLLLPGVGEIVGGSMRIDNLDELLEAYKREKMDPSPYYWFTDQRKYGSAPHGGYGLGLERFCCYLLGLYHVRDVCLYPRYKDRCKP</sequence>
<dbReference type="EMBL" id="JANCYU010000037">
    <property type="protein sequence ID" value="KAK4526170.1"/>
    <property type="molecule type" value="Genomic_DNA"/>
</dbReference>
<dbReference type="NCBIfam" id="TIGR00457">
    <property type="entry name" value="asnS"/>
    <property type="match status" value="1"/>
</dbReference>
<dbReference type="Pfam" id="PF20917">
    <property type="entry name" value="AsnRS_N"/>
    <property type="match status" value="1"/>
</dbReference>
<dbReference type="Gene3D" id="2.40.50.140">
    <property type="entry name" value="Nucleic acid-binding proteins"/>
    <property type="match status" value="1"/>
</dbReference>
<keyword evidence="8" id="KW-0648">Protein biosynthesis</keyword>
<evidence type="ECO:0000256" key="7">
    <source>
        <dbReference type="ARBA" id="ARBA00022840"/>
    </source>
</evidence>
<evidence type="ECO:0000256" key="3">
    <source>
        <dbReference type="ARBA" id="ARBA00012816"/>
    </source>
</evidence>
<evidence type="ECO:0000259" key="14">
    <source>
        <dbReference type="PROSITE" id="PS50862"/>
    </source>
</evidence>
<dbReference type="InterPro" id="IPR002312">
    <property type="entry name" value="Asp/Asn-tRNA-synth_IIb"/>
</dbReference>
<feature type="domain" description="Aminoacyl-transfer RNA synthetases class-II family profile" evidence="14">
    <location>
        <begin position="232"/>
        <end position="527"/>
    </location>
</feature>
<dbReference type="GO" id="GO:0006421">
    <property type="term" value="P:asparaginyl-tRNA aminoacylation"/>
    <property type="evidence" value="ECO:0007669"/>
    <property type="project" value="InterPro"/>
</dbReference>
<dbReference type="GO" id="GO:0005524">
    <property type="term" value="F:ATP binding"/>
    <property type="evidence" value="ECO:0007669"/>
    <property type="project" value="UniProtKB-KW"/>
</dbReference>
<evidence type="ECO:0000313" key="15">
    <source>
        <dbReference type="EMBL" id="KAK4526170.1"/>
    </source>
</evidence>
<evidence type="ECO:0000256" key="5">
    <source>
        <dbReference type="ARBA" id="ARBA00022598"/>
    </source>
</evidence>
<dbReference type="Pfam" id="PF00152">
    <property type="entry name" value="tRNA-synt_2"/>
    <property type="match status" value="1"/>
</dbReference>
<keyword evidence="16" id="KW-1185">Reference proteome</keyword>
<dbReference type="CDD" id="cd04323">
    <property type="entry name" value="AsnRS_cyto_like_N"/>
    <property type="match status" value="1"/>
</dbReference>
<feature type="compositionally biased region" description="Polar residues" evidence="13">
    <location>
        <begin position="1"/>
        <end position="15"/>
    </location>
</feature>
<keyword evidence="9" id="KW-0030">Aminoacyl-tRNA synthetase</keyword>
<dbReference type="CDD" id="cd00776">
    <property type="entry name" value="AsxRS_core"/>
    <property type="match status" value="1"/>
</dbReference>
<keyword evidence="5" id="KW-0436">Ligase</keyword>
<evidence type="ECO:0000256" key="6">
    <source>
        <dbReference type="ARBA" id="ARBA00022741"/>
    </source>
</evidence>
<dbReference type="Proteomes" id="UP001300502">
    <property type="component" value="Unassembled WGS sequence"/>
</dbReference>
<dbReference type="FunFam" id="3.30.930.10:FF:000040">
    <property type="entry name" value="Asparagine--tRNA ligase, cytoplasmic"/>
    <property type="match status" value="1"/>
</dbReference>
<dbReference type="SUPFAM" id="SSF50249">
    <property type="entry name" value="Nucleic acid-binding proteins"/>
    <property type="match status" value="1"/>
</dbReference>
<protein>
    <recommendedName>
        <fullName evidence="3">asparagine--tRNA ligase</fullName>
        <ecNumber evidence="3">6.1.1.22</ecNumber>
    </recommendedName>
    <alternativeName>
        <fullName evidence="10">Asparaginyl-tRNA synthetase</fullName>
    </alternativeName>
</protein>
<evidence type="ECO:0000256" key="1">
    <source>
        <dbReference type="ARBA" id="ARBA00004496"/>
    </source>
</evidence>
<dbReference type="PANTHER" id="PTHR22594:SF16">
    <property type="entry name" value="ASPARAGINE--TRNA LIGASE, CYTOPLASMIC"/>
    <property type="match status" value="1"/>
</dbReference>
<feature type="coiled-coil region" evidence="12">
    <location>
        <begin position="50"/>
        <end position="86"/>
    </location>
</feature>
<evidence type="ECO:0000256" key="2">
    <source>
        <dbReference type="ARBA" id="ARBA00008226"/>
    </source>
</evidence>
<dbReference type="InterPro" id="IPR004522">
    <property type="entry name" value="Asn-tRNA-ligase"/>
</dbReference>
<comment type="similarity">
    <text evidence="2">Belongs to the class-II aminoacyl-tRNA synthetase family.</text>
</comment>
<dbReference type="PANTHER" id="PTHR22594">
    <property type="entry name" value="ASPARTYL/LYSYL-TRNA SYNTHETASE"/>
    <property type="match status" value="1"/>
</dbReference>
<evidence type="ECO:0000256" key="8">
    <source>
        <dbReference type="ARBA" id="ARBA00022917"/>
    </source>
</evidence>
<comment type="subcellular location">
    <subcellularLocation>
        <location evidence="1">Cytoplasm</location>
    </subcellularLocation>
</comment>
<dbReference type="PRINTS" id="PR01042">
    <property type="entry name" value="TRNASYNTHASP"/>
</dbReference>
<comment type="catalytic activity">
    <reaction evidence="11">
        <text>tRNA(Asn) + L-asparagine + ATP = L-asparaginyl-tRNA(Asn) + AMP + diphosphate + H(+)</text>
        <dbReference type="Rhea" id="RHEA:11180"/>
        <dbReference type="Rhea" id="RHEA-COMP:9659"/>
        <dbReference type="Rhea" id="RHEA-COMP:9674"/>
        <dbReference type="ChEBI" id="CHEBI:15378"/>
        <dbReference type="ChEBI" id="CHEBI:30616"/>
        <dbReference type="ChEBI" id="CHEBI:33019"/>
        <dbReference type="ChEBI" id="CHEBI:58048"/>
        <dbReference type="ChEBI" id="CHEBI:78442"/>
        <dbReference type="ChEBI" id="CHEBI:78515"/>
        <dbReference type="ChEBI" id="CHEBI:456215"/>
        <dbReference type="EC" id="6.1.1.22"/>
    </reaction>
</comment>
<dbReference type="InterPro" id="IPR045864">
    <property type="entry name" value="aa-tRNA-synth_II/BPL/LPL"/>
</dbReference>
<keyword evidence="6" id="KW-0547">Nucleotide-binding</keyword>
<reference evidence="15 16" key="1">
    <citation type="submission" date="2022-07" db="EMBL/GenBank/DDBJ databases">
        <title>Genome-wide signatures of adaptation to extreme environments.</title>
        <authorList>
            <person name="Cho C.H."/>
            <person name="Yoon H.S."/>
        </authorList>
    </citation>
    <scope>NUCLEOTIDE SEQUENCE [LARGE SCALE GENOMIC DNA]</scope>
    <source>
        <strain evidence="15 16">108.79 E11</strain>
    </source>
</reference>
<proteinExistence type="inferred from homology"/>
<dbReference type="PROSITE" id="PS50862">
    <property type="entry name" value="AA_TRNA_LIGASE_II"/>
    <property type="match status" value="1"/>
</dbReference>
<evidence type="ECO:0000313" key="16">
    <source>
        <dbReference type="Proteomes" id="UP001300502"/>
    </source>
</evidence>
<dbReference type="Pfam" id="PF01336">
    <property type="entry name" value="tRNA_anti-codon"/>
    <property type="match status" value="1"/>
</dbReference>
<feature type="region of interest" description="Disordered" evidence="13">
    <location>
        <begin position="1"/>
        <end position="23"/>
    </location>
</feature>
<dbReference type="GO" id="GO:0005737">
    <property type="term" value="C:cytoplasm"/>
    <property type="evidence" value="ECO:0007669"/>
    <property type="project" value="UniProtKB-SubCell"/>
</dbReference>
<dbReference type="GO" id="GO:0003676">
    <property type="term" value="F:nucleic acid binding"/>
    <property type="evidence" value="ECO:0007669"/>
    <property type="project" value="InterPro"/>
</dbReference>
<accession>A0AAV9IFC7</accession>
<evidence type="ECO:0000256" key="9">
    <source>
        <dbReference type="ARBA" id="ARBA00023146"/>
    </source>
</evidence>
<dbReference type="InterPro" id="IPR004365">
    <property type="entry name" value="NA-bd_OB_tRNA"/>
</dbReference>
<dbReference type="EC" id="6.1.1.22" evidence="3"/>
<dbReference type="GO" id="GO:0004816">
    <property type="term" value="F:asparagine-tRNA ligase activity"/>
    <property type="evidence" value="ECO:0007669"/>
    <property type="project" value="UniProtKB-EC"/>
</dbReference>
<organism evidence="15 16">
    <name type="scientific">Galdieria yellowstonensis</name>
    <dbReference type="NCBI Taxonomy" id="3028027"/>
    <lineage>
        <taxon>Eukaryota</taxon>
        <taxon>Rhodophyta</taxon>
        <taxon>Bangiophyceae</taxon>
        <taxon>Galdieriales</taxon>
        <taxon>Galdieriaceae</taxon>
        <taxon>Galdieria</taxon>
    </lineage>
</organism>
<keyword evidence="12" id="KW-0175">Coiled coil</keyword>
<keyword evidence="7" id="KW-0067">ATP-binding</keyword>
<comment type="caution">
    <text evidence="15">The sequence shown here is derived from an EMBL/GenBank/DDBJ whole genome shotgun (WGS) entry which is preliminary data.</text>
</comment>
<name>A0AAV9IFC7_9RHOD</name>
<evidence type="ECO:0000256" key="12">
    <source>
        <dbReference type="SAM" id="Coils"/>
    </source>
</evidence>
<dbReference type="InterPro" id="IPR006195">
    <property type="entry name" value="aa-tRNA-synth_II"/>
</dbReference>
<dbReference type="AlphaFoldDB" id="A0AAV9IFC7"/>
<evidence type="ECO:0000256" key="13">
    <source>
        <dbReference type="SAM" id="MobiDB-lite"/>
    </source>
</evidence>
<dbReference type="InterPro" id="IPR048952">
    <property type="entry name" value="AsnRS_N"/>
</dbReference>
<dbReference type="SUPFAM" id="SSF55681">
    <property type="entry name" value="Class II aaRS and biotin synthetases"/>
    <property type="match status" value="1"/>
</dbReference>
<gene>
    <name evidence="15" type="ORF">GAYE_SCF20G4084</name>
</gene>
<dbReference type="InterPro" id="IPR012340">
    <property type="entry name" value="NA-bd_OB-fold"/>
</dbReference>